<dbReference type="Gene3D" id="1.10.443.10">
    <property type="entry name" value="Intergrase catalytic core"/>
    <property type="match status" value="1"/>
</dbReference>
<dbReference type="GO" id="GO:0007059">
    <property type="term" value="P:chromosome segregation"/>
    <property type="evidence" value="ECO:0007669"/>
    <property type="project" value="UniProtKB-KW"/>
</dbReference>
<dbReference type="SUPFAM" id="SSF56349">
    <property type="entry name" value="DNA breaking-rejoining enzymes"/>
    <property type="match status" value="1"/>
</dbReference>
<protein>
    <submittedName>
        <fullName evidence="5">Site-specific recombinase XerD</fullName>
    </submittedName>
</protein>
<reference evidence="5 6" key="1">
    <citation type="submission" date="2016-10" db="EMBL/GenBank/DDBJ databases">
        <authorList>
            <person name="de Groot N.N."/>
        </authorList>
    </citation>
    <scope>NUCLEOTIDE SEQUENCE [LARGE SCALE GENOMIC DNA]</scope>
    <source>
        <strain evidence="6">DSM 938 / 37b4</strain>
    </source>
</reference>
<evidence type="ECO:0000256" key="3">
    <source>
        <dbReference type="ARBA" id="ARBA00023172"/>
    </source>
</evidence>
<name>A0A1G7GCR4_RHOCA</name>
<dbReference type="Pfam" id="PF00589">
    <property type="entry name" value="Phage_integrase"/>
    <property type="match status" value="1"/>
</dbReference>
<evidence type="ECO:0000256" key="2">
    <source>
        <dbReference type="ARBA" id="ARBA00022908"/>
    </source>
</evidence>
<keyword evidence="2" id="KW-0229">DNA integration</keyword>
<keyword evidence="1" id="KW-0159">Chromosome partition</keyword>
<evidence type="ECO:0000256" key="1">
    <source>
        <dbReference type="ARBA" id="ARBA00022829"/>
    </source>
</evidence>
<gene>
    <name evidence="5" type="ORF">SAMN04244550_01216</name>
</gene>
<accession>A0A1G7GCR4</accession>
<evidence type="ECO:0000259" key="4">
    <source>
        <dbReference type="PROSITE" id="PS51898"/>
    </source>
</evidence>
<dbReference type="GO" id="GO:0006310">
    <property type="term" value="P:DNA recombination"/>
    <property type="evidence" value="ECO:0007669"/>
    <property type="project" value="UniProtKB-KW"/>
</dbReference>
<dbReference type="InterPro" id="IPR013762">
    <property type="entry name" value="Integrase-like_cat_sf"/>
</dbReference>
<dbReference type="PANTHER" id="PTHR30349:SF81">
    <property type="entry name" value="TYROSINE RECOMBINASE XERC"/>
    <property type="match status" value="1"/>
</dbReference>
<dbReference type="InterPro" id="IPR002104">
    <property type="entry name" value="Integrase_catalytic"/>
</dbReference>
<dbReference type="PANTHER" id="PTHR30349">
    <property type="entry name" value="PHAGE INTEGRASE-RELATED"/>
    <property type="match status" value="1"/>
</dbReference>
<keyword evidence="3" id="KW-0233">DNA recombination</keyword>
<dbReference type="EMBL" id="FNAY01000004">
    <property type="protein sequence ID" value="SDE85942.1"/>
    <property type="molecule type" value="Genomic_DNA"/>
</dbReference>
<dbReference type="AntiFam" id="ANF00012">
    <property type="entry name" value="tRNA translation"/>
</dbReference>
<dbReference type="PROSITE" id="PS51898">
    <property type="entry name" value="TYR_RECOMBINASE"/>
    <property type="match status" value="1"/>
</dbReference>
<dbReference type="InterPro" id="IPR011010">
    <property type="entry name" value="DNA_brk_join_enz"/>
</dbReference>
<proteinExistence type="predicted"/>
<organism evidence="5 6">
    <name type="scientific">Rhodobacter capsulatus</name>
    <name type="common">Rhodopseudomonas capsulata</name>
    <dbReference type="NCBI Taxonomy" id="1061"/>
    <lineage>
        <taxon>Bacteria</taxon>
        <taxon>Pseudomonadati</taxon>
        <taxon>Pseudomonadota</taxon>
        <taxon>Alphaproteobacteria</taxon>
        <taxon>Rhodobacterales</taxon>
        <taxon>Rhodobacter group</taxon>
        <taxon>Rhodobacter</taxon>
    </lineage>
</organism>
<dbReference type="GO" id="GO:0003677">
    <property type="term" value="F:DNA binding"/>
    <property type="evidence" value="ECO:0007669"/>
    <property type="project" value="InterPro"/>
</dbReference>
<dbReference type="AlphaFoldDB" id="A0A1G7GCR4"/>
<dbReference type="InterPro" id="IPR050090">
    <property type="entry name" value="Tyrosine_recombinase_XerCD"/>
</dbReference>
<evidence type="ECO:0000313" key="5">
    <source>
        <dbReference type="EMBL" id="SDE85942.1"/>
    </source>
</evidence>
<evidence type="ECO:0000313" key="6">
    <source>
        <dbReference type="Proteomes" id="UP000183812"/>
    </source>
</evidence>
<dbReference type="Proteomes" id="UP000183812">
    <property type="component" value="Unassembled WGS sequence"/>
</dbReference>
<feature type="domain" description="Tyr recombinase" evidence="4">
    <location>
        <begin position="167"/>
        <end position="348"/>
    </location>
</feature>
<sequence length="445" mass="49172">MRGKIREGTVTLEHIQTIRAGGKVYRYLRIPGQPRVKLPDLPLDHPEFLAAYAAARAAAPKQVRATTGTIAALCEAYLRSDSYLAHSASYRATLRRHIEAIREQAEDALASHLRADDIADDLAPLKPNVAGARLKAWWAVCKFGVEKRLLKSDPSHAVIKPKAPKTDGHPPWSAAEIERFRARWSIGTVPRACFELLFWTGARISDAVRIGPGMVGRDGVLAFRQQKTGDEAFVPWACPLPAYAEGMIEDRDTMHAAIACLGGHMTFLATHGGRTRSHKALGTVIADAARSAQITGRSAHGLRKSRAQQLAEAGATTHQIAAWTGHQSLSEVQHYTESANRRAAVTGTEQDRNSVKRSDLPVKTRNTPCEPKWFLRRGDPGRTRTPDPLLRRQLLYPAELRDRMPPFCAKRERHASIHSARVMKTEFGSWSYPSNGPHSTKPSAR</sequence>
<dbReference type="GO" id="GO:0015074">
    <property type="term" value="P:DNA integration"/>
    <property type="evidence" value="ECO:0007669"/>
    <property type="project" value="UniProtKB-KW"/>
</dbReference>